<reference evidence="1" key="1">
    <citation type="journal article" date="2022" name="Front. Genet.">
        <title>Chromosome-Scale Assembly of the Dendrobium nobile Genome Provides Insights Into the Molecular Mechanism of the Biosynthesis of the Medicinal Active Ingredient of Dendrobium.</title>
        <authorList>
            <person name="Xu Q."/>
            <person name="Niu S.-C."/>
            <person name="Li K.-L."/>
            <person name="Zheng P.-J."/>
            <person name="Zhang X.-J."/>
            <person name="Jia Y."/>
            <person name="Liu Y."/>
            <person name="Niu Y.-X."/>
            <person name="Yu L.-H."/>
            <person name="Chen D.-F."/>
            <person name="Zhang G.-Q."/>
        </authorList>
    </citation>
    <scope>NUCLEOTIDE SEQUENCE</scope>
    <source>
        <tissue evidence="1">Leaf</tissue>
    </source>
</reference>
<evidence type="ECO:0000313" key="2">
    <source>
        <dbReference type="Proteomes" id="UP000829196"/>
    </source>
</evidence>
<comment type="caution">
    <text evidence="1">The sequence shown here is derived from an EMBL/GenBank/DDBJ whole genome shotgun (WGS) entry which is preliminary data.</text>
</comment>
<proteinExistence type="predicted"/>
<dbReference type="AlphaFoldDB" id="A0A8T3AGC1"/>
<keyword evidence="2" id="KW-1185">Reference proteome</keyword>
<name>A0A8T3AGC1_DENNO</name>
<organism evidence="1 2">
    <name type="scientific">Dendrobium nobile</name>
    <name type="common">Orchid</name>
    <dbReference type="NCBI Taxonomy" id="94219"/>
    <lineage>
        <taxon>Eukaryota</taxon>
        <taxon>Viridiplantae</taxon>
        <taxon>Streptophyta</taxon>
        <taxon>Embryophyta</taxon>
        <taxon>Tracheophyta</taxon>
        <taxon>Spermatophyta</taxon>
        <taxon>Magnoliopsida</taxon>
        <taxon>Liliopsida</taxon>
        <taxon>Asparagales</taxon>
        <taxon>Orchidaceae</taxon>
        <taxon>Epidendroideae</taxon>
        <taxon>Malaxideae</taxon>
        <taxon>Dendrobiinae</taxon>
        <taxon>Dendrobium</taxon>
    </lineage>
</organism>
<gene>
    <name evidence="1" type="ORF">KFK09_027561</name>
</gene>
<dbReference type="EMBL" id="JAGYWB010000018">
    <property type="protein sequence ID" value="KAI0493285.1"/>
    <property type="molecule type" value="Genomic_DNA"/>
</dbReference>
<dbReference type="Proteomes" id="UP000829196">
    <property type="component" value="Unassembled WGS sequence"/>
</dbReference>
<protein>
    <submittedName>
        <fullName evidence="1">Uncharacterized protein</fullName>
    </submittedName>
</protein>
<accession>A0A8T3AGC1</accession>
<evidence type="ECO:0000313" key="1">
    <source>
        <dbReference type="EMBL" id="KAI0493285.1"/>
    </source>
</evidence>
<sequence length="63" mass="7665">MYYDSFINTKNKNIIDKMNMQNTRSLCRVIHHNRISTFFSIKDKICYITSIVYNHQKRFLVAF</sequence>